<evidence type="ECO:0000256" key="5">
    <source>
        <dbReference type="ARBA" id="ARBA00007417"/>
    </source>
</evidence>
<evidence type="ECO:0000256" key="8">
    <source>
        <dbReference type="ARBA" id="ARBA00019930"/>
    </source>
</evidence>
<dbReference type="InterPro" id="IPR016192">
    <property type="entry name" value="APOBEC/CMP_deaminase_Zn-bd"/>
</dbReference>
<dbReference type="EC" id="3.5.4.26" evidence="6"/>
<dbReference type="Pfam" id="PF00383">
    <property type="entry name" value="dCMP_cyt_deam_1"/>
    <property type="match status" value="1"/>
</dbReference>
<keyword evidence="15" id="KW-1185">Reference proteome</keyword>
<reference evidence="15" key="1">
    <citation type="journal article" date="2019" name="Microbiol. Resour. Announc.">
        <title>Complete Genome Sequence of Halomonas olivaria, a Moderately Halophilic Bacterium Isolated from Olive Processing Effluents, Obtained by Nanopore Sequencing.</title>
        <authorList>
            <person name="Nagata S."/>
            <person name="Ii K.M."/>
            <person name="Tsukimi T."/>
            <person name="Miura M.C."/>
            <person name="Galipon J."/>
            <person name="Arakawa K."/>
        </authorList>
    </citation>
    <scope>NUCLEOTIDE SEQUENCE [LARGE SCALE GENOMIC DNA]</scope>
    <source>
        <strain evidence="15">TYRC17</strain>
    </source>
</reference>
<dbReference type="Pfam" id="PF01872">
    <property type="entry name" value="RibD_C"/>
    <property type="match status" value="1"/>
</dbReference>
<keyword evidence="9" id="KW-0686">Riboflavin biosynthesis</keyword>
<dbReference type="NCBIfam" id="TIGR00326">
    <property type="entry name" value="eubact_ribD"/>
    <property type="match status" value="1"/>
</dbReference>
<evidence type="ECO:0000256" key="11">
    <source>
        <dbReference type="ARBA" id="ARBA00022833"/>
    </source>
</evidence>
<dbReference type="PANTHER" id="PTHR11079:SF162">
    <property type="entry name" value="RIBOFLAVIN BIOSYNTHESIS PROTEIN PYRD, CHLOROPLASTIC"/>
    <property type="match status" value="1"/>
</dbReference>
<evidence type="ECO:0000256" key="3">
    <source>
        <dbReference type="ARBA" id="ARBA00004910"/>
    </source>
</evidence>
<accession>A0ABM7GH81</accession>
<evidence type="ECO:0000256" key="6">
    <source>
        <dbReference type="ARBA" id="ARBA00012766"/>
    </source>
</evidence>
<dbReference type="InterPro" id="IPR016193">
    <property type="entry name" value="Cytidine_deaminase-like"/>
</dbReference>
<dbReference type="EC" id="1.1.1.193" evidence="7"/>
<comment type="function">
    <text evidence="1">Converts 2,5-diamino-6-(ribosylamino)-4(3h)-pyrimidinone 5'-phosphate into 5-amino-6-(ribosylamino)-2,4(1h,3h)-pyrimidinedione 5'-phosphate.</text>
</comment>
<dbReference type="EMBL" id="AP019416">
    <property type="protein sequence ID" value="BBI49741.1"/>
    <property type="molecule type" value="Genomic_DNA"/>
</dbReference>
<evidence type="ECO:0000256" key="2">
    <source>
        <dbReference type="ARBA" id="ARBA00004882"/>
    </source>
</evidence>
<dbReference type="SUPFAM" id="SSF53597">
    <property type="entry name" value="Dihydrofolate reductase-like"/>
    <property type="match status" value="1"/>
</dbReference>
<protein>
    <recommendedName>
        <fullName evidence="8">Riboflavin biosynthesis protein RibD</fullName>
        <ecNumber evidence="7">1.1.1.193</ecNumber>
        <ecNumber evidence="6">3.5.4.26</ecNumber>
    </recommendedName>
</protein>
<dbReference type="PROSITE" id="PS00903">
    <property type="entry name" value="CYT_DCMP_DEAMINASES_1"/>
    <property type="match status" value="1"/>
</dbReference>
<dbReference type="CDD" id="cd01284">
    <property type="entry name" value="Riboflavin_deaminase-reductase"/>
    <property type="match status" value="1"/>
</dbReference>
<keyword evidence="12" id="KW-0511">Multifunctional enzyme</keyword>
<comment type="pathway">
    <text evidence="3">Cofactor biosynthesis; riboflavin biosynthesis; 5-amino-6-(D-ribitylamino)uracil from GTP: step 3/4.</text>
</comment>
<comment type="pathway">
    <text evidence="2">Cofactor biosynthesis; riboflavin biosynthesis; 5-amino-6-(D-ribitylamino)uracil from GTP: step 2/4.</text>
</comment>
<comment type="similarity">
    <text evidence="5">In the C-terminal section; belongs to the HTP reductase family.</text>
</comment>
<dbReference type="Gene3D" id="3.40.140.10">
    <property type="entry name" value="Cytidine Deaminase, domain 2"/>
    <property type="match status" value="1"/>
</dbReference>
<name>A0ABM7GH81_9GAMM</name>
<dbReference type="Gene3D" id="3.40.430.10">
    <property type="entry name" value="Dihydrofolate Reductase, subunit A"/>
    <property type="match status" value="1"/>
</dbReference>
<sequence length="219" mass="23564">MSTDFSQADHRYMARALQLAQKGLYTTDPNPRVGCVIVRDEEIVGEGFHLRAGEPHAEIHALNAAGARAQGATAYVTLEPCSHTGRTGPCAVALREARVSRVVVAMIDPNPEVSGRGIRILEQAGIDVAVGLLESEARTLNPGFIKRMALKRPFVRLKMAMSLDGRTAMGSGESQWITGPEARTSAAVTGTFQRHIKRRRVADHGRLSADATGRAATAR</sequence>
<evidence type="ECO:0000259" key="13">
    <source>
        <dbReference type="PROSITE" id="PS51747"/>
    </source>
</evidence>
<gene>
    <name evidence="14" type="ORF">HORIV_21620</name>
</gene>
<evidence type="ECO:0000256" key="9">
    <source>
        <dbReference type="ARBA" id="ARBA00022619"/>
    </source>
</evidence>
<dbReference type="InterPro" id="IPR024072">
    <property type="entry name" value="DHFR-like_dom_sf"/>
</dbReference>
<dbReference type="PROSITE" id="PS51747">
    <property type="entry name" value="CYT_DCMP_DEAMINASES_2"/>
    <property type="match status" value="1"/>
</dbReference>
<evidence type="ECO:0000313" key="14">
    <source>
        <dbReference type="EMBL" id="BBI49741.1"/>
    </source>
</evidence>
<dbReference type="InterPro" id="IPR004794">
    <property type="entry name" value="Eubact_RibD"/>
</dbReference>
<comment type="similarity">
    <text evidence="4">In the N-terminal section; belongs to the cytidine and deoxycytidylate deaminase family.</text>
</comment>
<evidence type="ECO:0000256" key="12">
    <source>
        <dbReference type="ARBA" id="ARBA00023268"/>
    </source>
</evidence>
<dbReference type="Proteomes" id="UP000289555">
    <property type="component" value="Chromosome"/>
</dbReference>
<evidence type="ECO:0000313" key="15">
    <source>
        <dbReference type="Proteomes" id="UP000289555"/>
    </source>
</evidence>
<dbReference type="InterPro" id="IPR002734">
    <property type="entry name" value="RibDG_C"/>
</dbReference>
<evidence type="ECO:0000256" key="4">
    <source>
        <dbReference type="ARBA" id="ARBA00005259"/>
    </source>
</evidence>
<evidence type="ECO:0000256" key="1">
    <source>
        <dbReference type="ARBA" id="ARBA00002151"/>
    </source>
</evidence>
<keyword evidence="11" id="KW-0862">Zinc</keyword>
<evidence type="ECO:0000256" key="10">
    <source>
        <dbReference type="ARBA" id="ARBA00022723"/>
    </source>
</evidence>
<evidence type="ECO:0000256" key="7">
    <source>
        <dbReference type="ARBA" id="ARBA00013173"/>
    </source>
</evidence>
<dbReference type="InterPro" id="IPR002125">
    <property type="entry name" value="CMP_dCMP_dom"/>
</dbReference>
<keyword evidence="10" id="KW-0479">Metal-binding</keyword>
<proteinExistence type="inferred from homology"/>
<feature type="domain" description="CMP/dCMP-type deaminase" evidence="13">
    <location>
        <begin position="7"/>
        <end position="129"/>
    </location>
</feature>
<organism evidence="14 15">
    <name type="scientific">Vreelandella olivaria</name>
    <dbReference type="NCBI Taxonomy" id="390919"/>
    <lineage>
        <taxon>Bacteria</taxon>
        <taxon>Pseudomonadati</taxon>
        <taxon>Pseudomonadota</taxon>
        <taxon>Gammaproteobacteria</taxon>
        <taxon>Oceanospirillales</taxon>
        <taxon>Halomonadaceae</taxon>
        <taxon>Vreelandella</taxon>
    </lineage>
</organism>
<dbReference type="SUPFAM" id="SSF53927">
    <property type="entry name" value="Cytidine deaminase-like"/>
    <property type="match status" value="1"/>
</dbReference>
<dbReference type="PANTHER" id="PTHR11079">
    <property type="entry name" value="CYTOSINE DEAMINASE FAMILY MEMBER"/>
    <property type="match status" value="1"/>
</dbReference>